<protein>
    <submittedName>
        <fullName evidence="1">Uncharacterized protein</fullName>
    </submittedName>
</protein>
<evidence type="ECO:0000313" key="2">
    <source>
        <dbReference type="Proteomes" id="UP000499080"/>
    </source>
</evidence>
<reference evidence="1 2" key="1">
    <citation type="journal article" date="2019" name="Sci. Rep.">
        <title>Orb-weaving spider Araneus ventricosus genome elucidates the spidroin gene catalogue.</title>
        <authorList>
            <person name="Kono N."/>
            <person name="Nakamura H."/>
            <person name="Ohtoshi R."/>
            <person name="Moran D.A.P."/>
            <person name="Shinohara A."/>
            <person name="Yoshida Y."/>
            <person name="Fujiwara M."/>
            <person name="Mori M."/>
            <person name="Tomita M."/>
            <person name="Arakawa K."/>
        </authorList>
    </citation>
    <scope>NUCLEOTIDE SEQUENCE [LARGE SCALE GENOMIC DNA]</scope>
</reference>
<evidence type="ECO:0000313" key="1">
    <source>
        <dbReference type="EMBL" id="GBN68413.1"/>
    </source>
</evidence>
<dbReference type="EMBL" id="BGPR01015209">
    <property type="protein sequence ID" value="GBN68413.1"/>
    <property type="molecule type" value="Genomic_DNA"/>
</dbReference>
<dbReference type="Proteomes" id="UP000499080">
    <property type="component" value="Unassembled WGS sequence"/>
</dbReference>
<gene>
    <name evidence="1" type="ORF">AVEN_123446_1</name>
</gene>
<dbReference type="AlphaFoldDB" id="A0A4Y2QYG6"/>
<organism evidence="1 2">
    <name type="scientific">Araneus ventricosus</name>
    <name type="common">Orbweaver spider</name>
    <name type="synonym">Epeira ventricosa</name>
    <dbReference type="NCBI Taxonomy" id="182803"/>
    <lineage>
        <taxon>Eukaryota</taxon>
        <taxon>Metazoa</taxon>
        <taxon>Ecdysozoa</taxon>
        <taxon>Arthropoda</taxon>
        <taxon>Chelicerata</taxon>
        <taxon>Arachnida</taxon>
        <taxon>Araneae</taxon>
        <taxon>Araneomorphae</taxon>
        <taxon>Entelegynae</taxon>
        <taxon>Araneoidea</taxon>
        <taxon>Araneidae</taxon>
        <taxon>Araneus</taxon>
    </lineage>
</organism>
<keyword evidence="2" id="KW-1185">Reference proteome</keyword>
<proteinExistence type="predicted"/>
<name>A0A4Y2QYG6_ARAVE</name>
<comment type="caution">
    <text evidence="1">The sequence shown here is derived from an EMBL/GenBank/DDBJ whole genome shotgun (WGS) entry which is preliminary data.</text>
</comment>
<sequence>MNETKIFHVISIFVNAPEDYCFAVTTAFSDISPEHVLAVKQDALWCQLLAVVFVKNIDIISTLSPMIFVKDAILLSQNPRSPFKKK</sequence>
<accession>A0A4Y2QYG6</accession>